<accession>A0A7M5X5C7</accession>
<dbReference type="PANTHER" id="PTHR31606">
    <property type="entry name" value="WW DOMAIN BINDING PROTEIN 2, ISOFORM E"/>
    <property type="match status" value="1"/>
</dbReference>
<dbReference type="GO" id="GO:0003713">
    <property type="term" value="F:transcription coactivator activity"/>
    <property type="evidence" value="ECO:0007669"/>
    <property type="project" value="InterPro"/>
</dbReference>
<evidence type="ECO:0000313" key="4">
    <source>
        <dbReference type="Proteomes" id="UP000594262"/>
    </source>
</evidence>
<dbReference type="Gene3D" id="2.30.29.30">
    <property type="entry name" value="Pleckstrin-homology domain (PH domain)/Phosphotyrosine-binding domain (PTB)"/>
    <property type="match status" value="1"/>
</dbReference>
<feature type="region of interest" description="Disordered" evidence="1">
    <location>
        <begin position="238"/>
        <end position="258"/>
    </location>
</feature>
<dbReference type="OrthoDB" id="1259151at2759"/>
<dbReference type="Proteomes" id="UP000594262">
    <property type="component" value="Unplaced"/>
</dbReference>
<dbReference type="Pfam" id="PF02893">
    <property type="entry name" value="GRAM"/>
    <property type="match status" value="1"/>
</dbReference>
<dbReference type="InterPro" id="IPR004182">
    <property type="entry name" value="GRAM"/>
</dbReference>
<proteinExistence type="predicted"/>
<dbReference type="GO" id="GO:0031490">
    <property type="term" value="F:chromatin DNA binding"/>
    <property type="evidence" value="ECO:0007669"/>
    <property type="project" value="TreeGrafter"/>
</dbReference>
<feature type="region of interest" description="Disordered" evidence="1">
    <location>
        <begin position="182"/>
        <end position="215"/>
    </location>
</feature>
<dbReference type="InterPro" id="IPR044852">
    <property type="entry name" value="WBP2-like"/>
</dbReference>
<dbReference type="PANTHER" id="PTHR31606:SF1">
    <property type="entry name" value="WW DOMAIN BINDING PROTEIN 2, ISOFORM E"/>
    <property type="match status" value="1"/>
</dbReference>
<evidence type="ECO:0000259" key="2">
    <source>
        <dbReference type="Pfam" id="PF02893"/>
    </source>
</evidence>
<dbReference type="CDD" id="cd13214">
    <property type="entry name" value="PH-GRAM_WBP2"/>
    <property type="match status" value="1"/>
</dbReference>
<reference evidence="3" key="1">
    <citation type="submission" date="2021-01" db="UniProtKB">
        <authorList>
            <consortium name="EnsemblMetazoa"/>
        </authorList>
    </citation>
    <scope>IDENTIFICATION</scope>
</reference>
<dbReference type="InterPro" id="IPR011993">
    <property type="entry name" value="PH-like_dom_sf"/>
</dbReference>
<dbReference type="RefSeq" id="XP_066933798.1">
    <property type="nucleotide sequence ID" value="XM_067077697.1"/>
</dbReference>
<dbReference type="GeneID" id="136821462"/>
<sequence>MSVNKIDAGKGRLTLQGDYVVHHEKNITFSLEGDRLPAVLKGTHSGDVFITNLRLIFVNNGKGYNTFSMDFQSIRNTEVKQPIFGSNHIKGYVKSEINGGWEGSANFKIDFPKGGAIEFAERFQKTVKESLRHRQAGVAPPPPMQPTYGGGYYPPQGPPPMMAGGGAPGYYPPPQPGYYQYQSSAPPAPGFQPNMAGPPPQGGPAPPPYQTNAYQNNAAAGYNSGVNAKAQEAYMSGNTAYIPNDAPPPYNPNYKKDD</sequence>
<name>A0A7M5X5C7_9CNID</name>
<feature type="domain" description="GRAM" evidence="2">
    <location>
        <begin position="38"/>
        <end position="127"/>
    </location>
</feature>
<dbReference type="GO" id="GO:0005634">
    <property type="term" value="C:nucleus"/>
    <property type="evidence" value="ECO:0007669"/>
    <property type="project" value="TreeGrafter"/>
</dbReference>
<feature type="compositionally biased region" description="Pro residues" evidence="1">
    <location>
        <begin position="186"/>
        <end position="209"/>
    </location>
</feature>
<keyword evidence="4" id="KW-1185">Reference proteome</keyword>
<protein>
    <recommendedName>
        <fullName evidence="2">GRAM domain-containing protein</fullName>
    </recommendedName>
</protein>
<evidence type="ECO:0000256" key="1">
    <source>
        <dbReference type="SAM" id="MobiDB-lite"/>
    </source>
</evidence>
<dbReference type="AlphaFoldDB" id="A0A7M5X5C7"/>
<dbReference type="SUPFAM" id="SSF50729">
    <property type="entry name" value="PH domain-like"/>
    <property type="match status" value="1"/>
</dbReference>
<organism evidence="3 4">
    <name type="scientific">Clytia hemisphaerica</name>
    <dbReference type="NCBI Taxonomy" id="252671"/>
    <lineage>
        <taxon>Eukaryota</taxon>
        <taxon>Metazoa</taxon>
        <taxon>Cnidaria</taxon>
        <taxon>Hydrozoa</taxon>
        <taxon>Hydroidolina</taxon>
        <taxon>Leptothecata</taxon>
        <taxon>Obeliida</taxon>
        <taxon>Clytiidae</taxon>
        <taxon>Clytia</taxon>
    </lineage>
</organism>
<dbReference type="EnsemblMetazoa" id="CLYHEMT017157.1">
    <property type="protein sequence ID" value="CLYHEMP017157.1"/>
    <property type="gene ID" value="CLYHEMG017157"/>
</dbReference>
<evidence type="ECO:0000313" key="3">
    <source>
        <dbReference type="EnsemblMetazoa" id="CLYHEMP017157.1"/>
    </source>
</evidence>